<dbReference type="OrthoDB" id="6495687at2"/>
<evidence type="ECO:0000313" key="2">
    <source>
        <dbReference type="EMBL" id="PHM70600.1"/>
    </source>
</evidence>
<reference evidence="2 3" key="1">
    <citation type="journal article" date="2017" name="Nat. Microbiol.">
        <title>Natural product diversity associated with the nematode symbionts Photorhabdus and Xenorhabdus.</title>
        <authorList>
            <person name="Tobias N.J."/>
            <person name="Wolff H."/>
            <person name="Djahanschiri B."/>
            <person name="Grundmann F."/>
            <person name="Kronenwerth M."/>
            <person name="Shi Y.M."/>
            <person name="Simonyi S."/>
            <person name="Grun P."/>
            <person name="Shapiro-Ilan D."/>
            <person name="Pidot S.J."/>
            <person name="Stinear T.P."/>
            <person name="Ebersberger I."/>
            <person name="Bode H.B."/>
        </authorList>
    </citation>
    <scope>NUCLEOTIDE SEQUENCE [LARGE SCALE GENOMIC DNA]</scope>
    <source>
        <strain evidence="2 3">DSM 17907</strain>
    </source>
</reference>
<feature type="chain" id="PRO_5013311082" evidence="1">
    <location>
        <begin position="25"/>
        <end position="438"/>
    </location>
</feature>
<keyword evidence="3" id="KW-1185">Reference proteome</keyword>
<feature type="signal peptide" evidence="1">
    <location>
        <begin position="1"/>
        <end position="24"/>
    </location>
</feature>
<proteinExistence type="predicted"/>
<name>A0A2D0L4K1_9GAMM</name>
<dbReference type="EMBL" id="NJCX01000024">
    <property type="protein sequence ID" value="PHM70600.1"/>
    <property type="molecule type" value="Genomic_DNA"/>
</dbReference>
<keyword evidence="1" id="KW-0732">Signal</keyword>
<comment type="caution">
    <text evidence="2">The sequence shown here is derived from an EMBL/GenBank/DDBJ whole genome shotgun (WGS) entry which is preliminary data.</text>
</comment>
<dbReference type="AlphaFoldDB" id="A0A2D0L4K1"/>
<organism evidence="2 3">
    <name type="scientific">Xenorhabdus kozodoii</name>
    <dbReference type="NCBI Taxonomy" id="351676"/>
    <lineage>
        <taxon>Bacteria</taxon>
        <taxon>Pseudomonadati</taxon>
        <taxon>Pseudomonadota</taxon>
        <taxon>Gammaproteobacteria</taxon>
        <taxon>Enterobacterales</taxon>
        <taxon>Morganellaceae</taxon>
        <taxon>Xenorhabdus</taxon>
    </lineage>
</organism>
<accession>A0A2D0L4K1</accession>
<evidence type="ECO:0000256" key="1">
    <source>
        <dbReference type="SAM" id="SignalP"/>
    </source>
</evidence>
<sequence length="438" mass="49636">MYKCIFVNAATAAFLFYAFGTAQAVELQSHLSAQGRYSVQKYQKSSPVSPTRYSSTGSQVFDVESLLSSQAIINDYIQGDVSIALGWQQHDHTEKHEIRLLTGGMTATNEAQTQRLTAGKLAVHWSQDSLFHPIDFFGRYNQPKSTLGINRIDYFHREGEPMVRWQGSTNTISYDFIWADASKKGSMSTSQQFAGRGLFQLDEMEVSLIAEKSASYKPRWGATWSQGIGEQWTLYSEYLLSKNRDIPRLVEVSPEISLGSNGALPARYAYKQNTHGRNWQKLLVTLRYALQQGGSVEGTFFYNGDGMNDREWDHWVSRQKSVARTLSDDGIIPWLQNGNSYISMLGDSARLMQNNYLRRYYASVRYDSIDRFTQGSVEVNLIYGLEDNSLTLWTEGQYPLTSHLYLKPFIMLQTTAQGEGAMTPVNSLVGVNFNYTFF</sequence>
<protein>
    <submittedName>
        <fullName evidence="2">Uncharacterized protein</fullName>
    </submittedName>
</protein>
<dbReference type="Proteomes" id="UP000221101">
    <property type="component" value="Unassembled WGS sequence"/>
</dbReference>
<gene>
    <name evidence="2" type="ORF">Xkoz_03040</name>
</gene>
<dbReference type="RefSeq" id="WP_099142910.1">
    <property type="nucleotide sequence ID" value="NZ_CAWNOR010000058.1"/>
</dbReference>
<evidence type="ECO:0000313" key="3">
    <source>
        <dbReference type="Proteomes" id="UP000221101"/>
    </source>
</evidence>